<dbReference type="InterPro" id="IPR018714">
    <property type="entry name" value="DUF2237"/>
</dbReference>
<proteinExistence type="predicted"/>
<protein>
    <recommendedName>
        <fullName evidence="2">DUF2237 domain-containing protein</fullName>
    </recommendedName>
</protein>
<organism evidence="1">
    <name type="scientific">viral metagenome</name>
    <dbReference type="NCBI Taxonomy" id="1070528"/>
    <lineage>
        <taxon>unclassified sequences</taxon>
        <taxon>metagenomes</taxon>
        <taxon>organismal metagenomes</taxon>
    </lineage>
</organism>
<evidence type="ECO:0008006" key="2">
    <source>
        <dbReference type="Google" id="ProtNLM"/>
    </source>
</evidence>
<name>A0A6C0H3A4_9ZZZZ</name>
<reference evidence="1" key="1">
    <citation type="journal article" date="2020" name="Nature">
        <title>Giant virus diversity and host interactions through global metagenomics.</title>
        <authorList>
            <person name="Schulz F."/>
            <person name="Roux S."/>
            <person name="Paez-Espino D."/>
            <person name="Jungbluth S."/>
            <person name="Walsh D.A."/>
            <person name="Denef V.J."/>
            <person name="McMahon K.D."/>
            <person name="Konstantinidis K.T."/>
            <person name="Eloe-Fadrosh E.A."/>
            <person name="Kyrpides N.C."/>
            <person name="Woyke T."/>
        </authorList>
    </citation>
    <scope>NUCLEOTIDE SEQUENCE</scope>
    <source>
        <strain evidence="1">GVMAG-M-3300023179-62</strain>
    </source>
</reference>
<accession>A0A6C0H3A4</accession>
<dbReference type="Pfam" id="PF09996">
    <property type="entry name" value="DUF2237"/>
    <property type="match status" value="1"/>
</dbReference>
<dbReference type="EMBL" id="MN739861">
    <property type="protein sequence ID" value="QHT75031.1"/>
    <property type="molecule type" value="Genomic_DNA"/>
</dbReference>
<dbReference type="Gene3D" id="3.30.56.110">
    <property type="entry name" value="Protein of unknown function DUF2237"/>
    <property type="match status" value="1"/>
</dbReference>
<dbReference type="PANTHER" id="PTHR37466:SF1">
    <property type="entry name" value="SLR1628 PROTEIN"/>
    <property type="match status" value="1"/>
</dbReference>
<dbReference type="AlphaFoldDB" id="A0A6C0H3A4"/>
<dbReference type="PANTHER" id="PTHR37466">
    <property type="entry name" value="SLR1628 PROTEIN"/>
    <property type="match status" value="1"/>
</dbReference>
<sequence>MNVLGEELKPCGLNPLTGYSRDGYCNLNMNDQGTHIVCAIVTKKFLDFTLSKGNDLITPRNGFKGLKPGDRWCLCVLRWIEACEHNAAPLIDLERTHYKALQYVELDTLIRYSIQYIWL</sequence>
<evidence type="ECO:0000313" key="1">
    <source>
        <dbReference type="EMBL" id="QHT75031.1"/>
    </source>
</evidence>